<dbReference type="EMBL" id="RQVQ01000032">
    <property type="protein sequence ID" value="RRJ89175.1"/>
    <property type="molecule type" value="Genomic_DNA"/>
</dbReference>
<gene>
    <name evidence="2" type="ORF">EG240_12450</name>
</gene>
<name>A0A3P3W2A6_9FLAO</name>
<accession>A0A3P3W2A6</accession>
<sequence length="188" mass="21316">MFLVNFLRLSQLYNFKIGMCLIFVKNNLNIYLMKRLLTSLSILALIATSSTFISCSSDDNVTKEVELSIEQQILGKWILGEIDLKMQLGDNVITDEVGTDVTNELDLYFEFKEGNVVTLYQKQYQNGEVTQGTGTYTVSGSQLTVNISGTPQVFEYEINGDKLSLTLNAEEMYEGQLLIMNLTYHLYK</sequence>
<organism evidence="2 3">
    <name type="scientific">Paenimyroides tangerinum</name>
    <dbReference type="NCBI Taxonomy" id="2488728"/>
    <lineage>
        <taxon>Bacteria</taxon>
        <taxon>Pseudomonadati</taxon>
        <taxon>Bacteroidota</taxon>
        <taxon>Flavobacteriia</taxon>
        <taxon>Flavobacteriales</taxon>
        <taxon>Flavobacteriaceae</taxon>
        <taxon>Paenimyroides</taxon>
    </lineage>
</organism>
<dbReference type="Pfam" id="PF13648">
    <property type="entry name" value="Lipocalin_4"/>
    <property type="match status" value="1"/>
</dbReference>
<feature type="domain" description="Lipocalin-like" evidence="1">
    <location>
        <begin position="73"/>
        <end position="165"/>
    </location>
</feature>
<dbReference type="InterPro" id="IPR024311">
    <property type="entry name" value="Lipocalin-like"/>
</dbReference>
<evidence type="ECO:0000259" key="1">
    <source>
        <dbReference type="Pfam" id="PF13648"/>
    </source>
</evidence>
<dbReference type="AlphaFoldDB" id="A0A3P3W2A6"/>
<evidence type="ECO:0000313" key="3">
    <source>
        <dbReference type="Proteomes" id="UP000275719"/>
    </source>
</evidence>
<dbReference type="Proteomes" id="UP000275719">
    <property type="component" value="Unassembled WGS sequence"/>
</dbReference>
<proteinExistence type="predicted"/>
<evidence type="ECO:0000313" key="2">
    <source>
        <dbReference type="EMBL" id="RRJ89175.1"/>
    </source>
</evidence>
<comment type="caution">
    <text evidence="2">The sequence shown here is derived from an EMBL/GenBank/DDBJ whole genome shotgun (WGS) entry which is preliminary data.</text>
</comment>
<protein>
    <recommendedName>
        <fullName evidence="1">Lipocalin-like domain-containing protein</fullName>
    </recommendedName>
</protein>
<reference evidence="2 3" key="1">
    <citation type="submission" date="2018-11" db="EMBL/GenBank/DDBJ databases">
        <title>Flavobacterium sp. nov., YIM 102701-2 draft genome.</title>
        <authorList>
            <person name="Li G."/>
            <person name="Jiang Y."/>
        </authorList>
    </citation>
    <scope>NUCLEOTIDE SEQUENCE [LARGE SCALE GENOMIC DNA]</scope>
    <source>
        <strain evidence="2 3">YIM 102701-2</strain>
    </source>
</reference>
<keyword evidence="3" id="KW-1185">Reference proteome</keyword>